<dbReference type="InterPro" id="IPR011006">
    <property type="entry name" value="CheY-like_superfamily"/>
</dbReference>
<protein>
    <submittedName>
        <fullName evidence="3">Response regulator</fullName>
    </submittedName>
</protein>
<evidence type="ECO:0000313" key="4">
    <source>
        <dbReference type="Proteomes" id="UP000798808"/>
    </source>
</evidence>
<sequence length="145" mass="16684">MNLISNIKIVIVEDDQYYAESLRAHIQNHLVKAESNLTFDIKHYISAEGCLNGLEKNIDIIILDYNLESTSAHLHYSGEELLKIINGFCNDCKVIIVSGQKDQDVAIELFQIGIYEYIEKDEDTLIRLSSTLRRAIRDKILDHYI</sequence>
<dbReference type="InterPro" id="IPR001789">
    <property type="entry name" value="Sig_transdc_resp-reg_receiver"/>
</dbReference>
<dbReference type="CDD" id="cd00156">
    <property type="entry name" value="REC"/>
    <property type="match status" value="1"/>
</dbReference>
<evidence type="ECO:0000313" key="3">
    <source>
        <dbReference type="EMBL" id="MTI28702.1"/>
    </source>
</evidence>
<name>A0ABW9RWS4_9BACT</name>
<dbReference type="Gene3D" id="3.40.50.2300">
    <property type="match status" value="1"/>
</dbReference>
<proteinExistence type="predicted"/>
<dbReference type="Pfam" id="PF00072">
    <property type="entry name" value="Response_reg"/>
    <property type="match status" value="1"/>
</dbReference>
<dbReference type="SMART" id="SM00448">
    <property type="entry name" value="REC"/>
    <property type="match status" value="1"/>
</dbReference>
<reference evidence="3 4" key="1">
    <citation type="submission" date="2019-02" db="EMBL/GenBank/DDBJ databases">
        <authorList>
            <person name="Goldberg S.R."/>
            <person name="Haltli B.A."/>
            <person name="Correa H."/>
            <person name="Russell K.G."/>
        </authorList>
    </citation>
    <scope>NUCLEOTIDE SEQUENCE [LARGE SCALE GENOMIC DNA]</scope>
    <source>
        <strain evidence="3 4">JCM 16186</strain>
    </source>
</reference>
<dbReference type="Proteomes" id="UP000798808">
    <property type="component" value="Unassembled WGS sequence"/>
</dbReference>
<dbReference type="RefSeq" id="WP_155176485.1">
    <property type="nucleotide sequence ID" value="NZ_BAAAFL010000021.1"/>
</dbReference>
<keyword evidence="1" id="KW-0597">Phosphoprotein</keyword>
<dbReference type="EMBL" id="SMLW01000670">
    <property type="protein sequence ID" value="MTI28702.1"/>
    <property type="molecule type" value="Genomic_DNA"/>
</dbReference>
<comment type="caution">
    <text evidence="3">The sequence shown here is derived from an EMBL/GenBank/DDBJ whole genome shotgun (WGS) entry which is preliminary data.</text>
</comment>
<accession>A0ABW9RWS4</accession>
<gene>
    <name evidence="3" type="ORF">E1163_27330</name>
</gene>
<feature type="modified residue" description="4-aspartylphosphate" evidence="1">
    <location>
        <position position="64"/>
    </location>
</feature>
<dbReference type="PROSITE" id="PS50110">
    <property type="entry name" value="RESPONSE_REGULATORY"/>
    <property type="match status" value="1"/>
</dbReference>
<dbReference type="SUPFAM" id="SSF52172">
    <property type="entry name" value="CheY-like"/>
    <property type="match status" value="1"/>
</dbReference>
<evidence type="ECO:0000259" key="2">
    <source>
        <dbReference type="PROSITE" id="PS50110"/>
    </source>
</evidence>
<evidence type="ECO:0000256" key="1">
    <source>
        <dbReference type="PROSITE-ProRule" id="PRU00169"/>
    </source>
</evidence>
<organism evidence="3 4">
    <name type="scientific">Fulvivirga kasyanovii</name>
    <dbReference type="NCBI Taxonomy" id="396812"/>
    <lineage>
        <taxon>Bacteria</taxon>
        <taxon>Pseudomonadati</taxon>
        <taxon>Bacteroidota</taxon>
        <taxon>Cytophagia</taxon>
        <taxon>Cytophagales</taxon>
        <taxon>Fulvivirgaceae</taxon>
        <taxon>Fulvivirga</taxon>
    </lineage>
</organism>
<keyword evidence="4" id="KW-1185">Reference proteome</keyword>
<feature type="domain" description="Response regulatory" evidence="2">
    <location>
        <begin position="8"/>
        <end position="135"/>
    </location>
</feature>